<name>A0A1H2SR81_9RHOB</name>
<evidence type="ECO:0008006" key="3">
    <source>
        <dbReference type="Google" id="ProtNLM"/>
    </source>
</evidence>
<dbReference type="AlphaFoldDB" id="A0A1H2SR81"/>
<dbReference type="InterPro" id="IPR009057">
    <property type="entry name" value="Homeodomain-like_sf"/>
</dbReference>
<keyword evidence="2" id="KW-1185">Reference proteome</keyword>
<dbReference type="EMBL" id="FNNA01000001">
    <property type="protein sequence ID" value="SDW33569.1"/>
    <property type="molecule type" value="Genomic_DNA"/>
</dbReference>
<accession>A0A1H2SR81</accession>
<evidence type="ECO:0000313" key="2">
    <source>
        <dbReference type="Proteomes" id="UP000182944"/>
    </source>
</evidence>
<dbReference type="RefSeq" id="WP_036730633.1">
    <property type="nucleotide sequence ID" value="NZ_FNNA01000001.1"/>
</dbReference>
<protein>
    <recommendedName>
        <fullName evidence="3">Mor transcription activator domain-containing protein</fullName>
    </recommendedName>
</protein>
<dbReference type="Proteomes" id="UP000182944">
    <property type="component" value="Unassembled WGS sequence"/>
</dbReference>
<gene>
    <name evidence="1" type="ORF">SAMN05444276_101689</name>
</gene>
<sequence length="131" mass="14543">MTRNLPVPVDDLPLSLVDIAETLGMGVAIKLMQHFGGLEVRFPIVPPPDHPVIRALGEKDGYALCDFLSNERIYVPHGRPARSVRGAVQRLEAQGLDRAAIARELGVSQRHVRRVANQSDLHPHQRSLFDD</sequence>
<dbReference type="SUPFAM" id="SSF46689">
    <property type="entry name" value="Homeodomain-like"/>
    <property type="match status" value="1"/>
</dbReference>
<proteinExistence type="predicted"/>
<dbReference type="OrthoDB" id="7866342at2"/>
<organism evidence="1 2">
    <name type="scientific">Paracoccus sanguinis</name>
    <dbReference type="NCBI Taxonomy" id="1545044"/>
    <lineage>
        <taxon>Bacteria</taxon>
        <taxon>Pseudomonadati</taxon>
        <taxon>Pseudomonadota</taxon>
        <taxon>Alphaproteobacteria</taxon>
        <taxon>Rhodobacterales</taxon>
        <taxon>Paracoccaceae</taxon>
        <taxon>Paracoccus</taxon>
    </lineage>
</organism>
<dbReference type="STRING" id="1545044.SAMN05444276_101689"/>
<reference evidence="2" key="1">
    <citation type="submission" date="2016-10" db="EMBL/GenBank/DDBJ databases">
        <authorList>
            <person name="Varghese N."/>
            <person name="Submissions S."/>
        </authorList>
    </citation>
    <scope>NUCLEOTIDE SEQUENCE [LARGE SCALE GENOMIC DNA]</scope>
    <source>
        <strain evidence="2">DSM 29303</strain>
    </source>
</reference>
<evidence type="ECO:0000313" key="1">
    <source>
        <dbReference type="EMBL" id="SDW33569.1"/>
    </source>
</evidence>